<comment type="similarity">
    <text evidence="4">Belongs to the glucosamine/galactosamine-6-phosphate isomerase family. 6-phosphogluconolactonase subfamily.</text>
</comment>
<dbReference type="InterPro" id="IPR037171">
    <property type="entry name" value="NagB/RpiA_transferase-like"/>
</dbReference>
<evidence type="ECO:0000313" key="9">
    <source>
        <dbReference type="Proteomes" id="UP000551848"/>
    </source>
</evidence>
<dbReference type="Gene3D" id="3.40.50.1360">
    <property type="match status" value="1"/>
</dbReference>
<comment type="pathway">
    <text evidence="3">Carbohydrate degradation; pentose phosphate pathway; D-ribulose 5-phosphate from D-glucose 6-phosphate (oxidative stage): step 2/3.</text>
</comment>
<dbReference type="Pfam" id="PF01182">
    <property type="entry name" value="Glucosamine_iso"/>
    <property type="match status" value="1"/>
</dbReference>
<dbReference type="InterPro" id="IPR039104">
    <property type="entry name" value="6PGL"/>
</dbReference>
<dbReference type="SUPFAM" id="SSF100950">
    <property type="entry name" value="NagB/RpiA/CoA transferase-like"/>
    <property type="match status" value="1"/>
</dbReference>
<gene>
    <name evidence="8" type="ORF">H2072_04065</name>
</gene>
<evidence type="ECO:0000256" key="3">
    <source>
        <dbReference type="ARBA" id="ARBA00004961"/>
    </source>
</evidence>
<dbReference type="AlphaFoldDB" id="A0A838Y6H4"/>
<evidence type="ECO:0000256" key="6">
    <source>
        <dbReference type="ARBA" id="ARBA00020337"/>
    </source>
</evidence>
<organism evidence="8 9">
    <name type="scientific">SAR86 cluster bacterium</name>
    <dbReference type="NCBI Taxonomy" id="2030880"/>
    <lineage>
        <taxon>Bacteria</taxon>
        <taxon>Pseudomonadati</taxon>
        <taxon>Pseudomonadota</taxon>
        <taxon>Gammaproteobacteria</taxon>
        <taxon>SAR86 cluster</taxon>
    </lineage>
</organism>
<comment type="catalytic activity">
    <reaction evidence="1">
        <text>6-phospho-D-glucono-1,5-lactone + H2O = 6-phospho-D-gluconate + H(+)</text>
        <dbReference type="Rhea" id="RHEA:12556"/>
        <dbReference type="ChEBI" id="CHEBI:15377"/>
        <dbReference type="ChEBI" id="CHEBI:15378"/>
        <dbReference type="ChEBI" id="CHEBI:57955"/>
        <dbReference type="ChEBI" id="CHEBI:58759"/>
        <dbReference type="EC" id="3.1.1.31"/>
    </reaction>
</comment>
<evidence type="ECO:0000313" key="8">
    <source>
        <dbReference type="EMBL" id="MBA4692903.1"/>
    </source>
</evidence>
<evidence type="ECO:0000256" key="4">
    <source>
        <dbReference type="ARBA" id="ARBA00010662"/>
    </source>
</evidence>
<dbReference type="PANTHER" id="PTHR11054">
    <property type="entry name" value="6-PHOSPHOGLUCONOLACTONASE"/>
    <property type="match status" value="1"/>
</dbReference>
<evidence type="ECO:0000256" key="2">
    <source>
        <dbReference type="ARBA" id="ARBA00002681"/>
    </source>
</evidence>
<dbReference type="InterPro" id="IPR005900">
    <property type="entry name" value="6-phosphogluconolactonase_DevB"/>
</dbReference>
<dbReference type="EMBL" id="JACETL010000055">
    <property type="protein sequence ID" value="MBA4692903.1"/>
    <property type="molecule type" value="Genomic_DNA"/>
</dbReference>
<reference evidence="8 9" key="1">
    <citation type="submission" date="2020-06" db="EMBL/GenBank/DDBJ databases">
        <title>Dysbiosis in marine aquaculture revealed through microbiome analysis: reverse ecology for environmental sustainability.</title>
        <authorList>
            <person name="Haro-Moreno J.M."/>
            <person name="Coutinho F.H."/>
            <person name="Zaragoza-Solas A."/>
            <person name="Picazo A."/>
            <person name="Almagro-Moreno S."/>
            <person name="Lopez-Perez M."/>
        </authorList>
    </citation>
    <scope>NUCLEOTIDE SEQUENCE [LARGE SCALE GENOMIC DNA]</scope>
    <source>
        <strain evidence="8">MCMED-G41</strain>
    </source>
</reference>
<comment type="function">
    <text evidence="2">Hydrolysis of 6-phosphogluconolactone to 6-phosphogluconate.</text>
</comment>
<feature type="domain" description="Glucosamine/galactosamine-6-phosphate isomerase" evidence="7">
    <location>
        <begin position="6"/>
        <end position="197"/>
    </location>
</feature>
<evidence type="ECO:0000256" key="5">
    <source>
        <dbReference type="ARBA" id="ARBA00013198"/>
    </source>
</evidence>
<dbReference type="GO" id="GO:0017057">
    <property type="term" value="F:6-phosphogluconolactonase activity"/>
    <property type="evidence" value="ECO:0007669"/>
    <property type="project" value="UniProtKB-EC"/>
</dbReference>
<accession>A0A838Y6H4</accession>
<dbReference type="UniPathway" id="UPA00115">
    <property type="reaction ID" value="UER00409"/>
</dbReference>
<dbReference type="GO" id="GO:0006098">
    <property type="term" value="P:pentose-phosphate shunt"/>
    <property type="evidence" value="ECO:0007669"/>
    <property type="project" value="UniProtKB-UniPathway"/>
</dbReference>
<comment type="caution">
    <text evidence="8">The sequence shown here is derived from an EMBL/GenBank/DDBJ whole genome shotgun (WGS) entry which is preliminary data.</text>
</comment>
<dbReference type="InterPro" id="IPR006148">
    <property type="entry name" value="Glc/Gal-6P_isomerase"/>
</dbReference>
<dbReference type="CDD" id="cd01400">
    <property type="entry name" value="6PGL"/>
    <property type="match status" value="1"/>
</dbReference>
<name>A0A838Y6H4_9GAMM</name>
<dbReference type="PANTHER" id="PTHR11054:SF0">
    <property type="entry name" value="6-PHOSPHOGLUCONOLACTONASE"/>
    <property type="match status" value="1"/>
</dbReference>
<proteinExistence type="inferred from homology"/>
<dbReference type="Proteomes" id="UP000551848">
    <property type="component" value="Unassembled WGS sequence"/>
</dbReference>
<evidence type="ECO:0000256" key="1">
    <source>
        <dbReference type="ARBA" id="ARBA00000832"/>
    </source>
</evidence>
<evidence type="ECO:0000259" key="7">
    <source>
        <dbReference type="Pfam" id="PF01182"/>
    </source>
</evidence>
<dbReference type="GO" id="GO:0005975">
    <property type="term" value="P:carbohydrate metabolic process"/>
    <property type="evidence" value="ECO:0007669"/>
    <property type="project" value="InterPro"/>
</dbReference>
<protein>
    <recommendedName>
        <fullName evidence="6">6-phosphogluconolactonase</fullName>
        <ecNumber evidence="5">3.1.1.31</ecNumber>
    </recommendedName>
</protein>
<sequence length="213" mass="23683">MNNSSSDKLSKSIAKTLNESIELSGKASLVVCGGNSPLPIYQKLSLADLDWNKVSIYLGDDRLLLSDHIDSNENLLRKNLLINNAKSAKFHPLVQPRINIKDLILPFDIVLLGLGLDGHFASLFPEQVKLSSAFSIDADPDLICSDIPLGSPSYKRISMNLALLLNTRRCILLVTNSDKRLVVEKASINNKMPLYFLINQDKTKLEFSDIDFQ</sequence>
<dbReference type="EC" id="3.1.1.31" evidence="5"/>